<feature type="region of interest" description="Disordered" evidence="1">
    <location>
        <begin position="1446"/>
        <end position="1474"/>
    </location>
</feature>
<feature type="domain" description="DH" evidence="2">
    <location>
        <begin position="1251"/>
        <end position="1442"/>
    </location>
</feature>
<evidence type="ECO:0000313" key="4">
    <source>
        <dbReference type="RefSeq" id="XP_022100597.1"/>
    </source>
</evidence>
<dbReference type="PROSITE" id="PS50010">
    <property type="entry name" value="DH_2"/>
    <property type="match status" value="7"/>
</dbReference>
<dbReference type="Gene3D" id="1.20.900.10">
    <property type="entry name" value="Dbl homology (DH) domain"/>
    <property type="match status" value="7"/>
</dbReference>
<dbReference type="RefSeq" id="XP_022100597.1">
    <property type="nucleotide sequence ID" value="XM_022244905.1"/>
</dbReference>
<name>A0A8B7Z4N6_ACAPL</name>
<dbReference type="SMART" id="SM00325">
    <property type="entry name" value="RhoGEF"/>
    <property type="match status" value="7"/>
</dbReference>
<dbReference type="RefSeq" id="XP_022100598.1">
    <property type="nucleotide sequence ID" value="XM_022244906.1"/>
</dbReference>
<dbReference type="InterPro" id="IPR040181">
    <property type="entry name" value="PKHG5/7"/>
</dbReference>
<feature type="domain" description="DH" evidence="2">
    <location>
        <begin position="673"/>
        <end position="866"/>
    </location>
</feature>
<dbReference type="PANTHER" id="PTHR13217:SF11">
    <property type="entry name" value="PLECKSTRIN HOMOLOGY DOMAIN-CONTAINING FAMILY G MEMBER 5"/>
    <property type="match status" value="1"/>
</dbReference>
<feature type="region of interest" description="Disordered" evidence="1">
    <location>
        <begin position="867"/>
        <end position="887"/>
    </location>
</feature>
<dbReference type="GO" id="GO:0030424">
    <property type="term" value="C:axon"/>
    <property type="evidence" value="ECO:0007669"/>
    <property type="project" value="TreeGrafter"/>
</dbReference>
<dbReference type="GO" id="GO:0007266">
    <property type="term" value="P:Rho protein signal transduction"/>
    <property type="evidence" value="ECO:0007669"/>
    <property type="project" value="TreeGrafter"/>
</dbReference>
<dbReference type="KEGG" id="aplc:110984578"/>
<dbReference type="GO" id="GO:0005886">
    <property type="term" value="C:plasma membrane"/>
    <property type="evidence" value="ECO:0007669"/>
    <property type="project" value="TreeGrafter"/>
</dbReference>
<dbReference type="RefSeq" id="XP_022100600.1">
    <property type="nucleotide sequence ID" value="XM_022244908.1"/>
</dbReference>
<dbReference type="GO" id="GO:0030139">
    <property type="term" value="C:endocytic vesicle"/>
    <property type="evidence" value="ECO:0007669"/>
    <property type="project" value="TreeGrafter"/>
</dbReference>
<keyword evidence="3" id="KW-1185">Reference proteome</keyword>
<feature type="domain" description="DH" evidence="2">
    <location>
        <begin position="372"/>
        <end position="562"/>
    </location>
</feature>
<dbReference type="SUPFAM" id="SSF48065">
    <property type="entry name" value="DBL homology domain (DH-domain)"/>
    <property type="match status" value="7"/>
</dbReference>
<dbReference type="RefSeq" id="XP_022100599.1">
    <property type="nucleotide sequence ID" value="XM_022244907.1"/>
</dbReference>
<organism evidence="3 5">
    <name type="scientific">Acanthaster planci</name>
    <name type="common">Crown-of-thorns starfish</name>
    <dbReference type="NCBI Taxonomy" id="133434"/>
    <lineage>
        <taxon>Eukaryota</taxon>
        <taxon>Metazoa</taxon>
        <taxon>Echinodermata</taxon>
        <taxon>Eleutherozoa</taxon>
        <taxon>Asterozoa</taxon>
        <taxon>Asteroidea</taxon>
        <taxon>Valvatacea</taxon>
        <taxon>Valvatida</taxon>
        <taxon>Acanthasteridae</taxon>
        <taxon>Acanthaster</taxon>
    </lineage>
</organism>
<dbReference type="InterPro" id="IPR035899">
    <property type="entry name" value="DBL_dom_sf"/>
</dbReference>
<feature type="compositionally biased region" description="Basic and acidic residues" evidence="1">
    <location>
        <begin position="565"/>
        <end position="586"/>
    </location>
</feature>
<feature type="region of interest" description="Disordered" evidence="1">
    <location>
        <begin position="563"/>
        <end position="592"/>
    </location>
</feature>
<feature type="domain" description="DH" evidence="2">
    <location>
        <begin position="71"/>
        <end position="263"/>
    </location>
</feature>
<evidence type="ECO:0000313" key="6">
    <source>
        <dbReference type="RefSeq" id="XP_022100599.1"/>
    </source>
</evidence>
<dbReference type="GO" id="GO:0005085">
    <property type="term" value="F:guanyl-nucleotide exchange factor activity"/>
    <property type="evidence" value="ECO:0007669"/>
    <property type="project" value="InterPro"/>
</dbReference>
<dbReference type="CDD" id="cd00160">
    <property type="entry name" value="RhoGEF"/>
    <property type="match status" value="3"/>
</dbReference>
<proteinExistence type="predicted"/>
<feature type="domain" description="DH" evidence="2">
    <location>
        <begin position="1829"/>
        <end position="2028"/>
    </location>
</feature>
<feature type="domain" description="DH" evidence="2">
    <location>
        <begin position="963"/>
        <end position="1154"/>
    </location>
</feature>
<evidence type="ECO:0000313" key="7">
    <source>
        <dbReference type="RefSeq" id="XP_022100600.1"/>
    </source>
</evidence>
<dbReference type="Pfam" id="PF00621">
    <property type="entry name" value="RhoGEF"/>
    <property type="match status" value="7"/>
</dbReference>
<feature type="domain" description="DH" evidence="2">
    <location>
        <begin position="1552"/>
        <end position="1766"/>
    </location>
</feature>
<feature type="compositionally biased region" description="Polar residues" evidence="1">
    <location>
        <begin position="1461"/>
        <end position="1474"/>
    </location>
</feature>
<evidence type="ECO:0000313" key="5">
    <source>
        <dbReference type="RefSeq" id="XP_022100598.1"/>
    </source>
</evidence>
<evidence type="ECO:0000259" key="2">
    <source>
        <dbReference type="PROSITE" id="PS50010"/>
    </source>
</evidence>
<feature type="region of interest" description="Disordered" evidence="1">
    <location>
        <begin position="1159"/>
        <end position="1187"/>
    </location>
</feature>
<evidence type="ECO:0000256" key="1">
    <source>
        <dbReference type="SAM" id="MobiDB-lite"/>
    </source>
</evidence>
<evidence type="ECO:0000313" key="3">
    <source>
        <dbReference type="Proteomes" id="UP000694845"/>
    </source>
</evidence>
<dbReference type="OMA" id="DDSSCEY"/>
<protein>
    <submittedName>
        <fullName evidence="4 5">Uncharacterized protein LOC110984578</fullName>
    </submittedName>
</protein>
<dbReference type="GeneID" id="110984578"/>
<feature type="region of interest" description="Disordered" evidence="1">
    <location>
        <begin position="272"/>
        <end position="296"/>
    </location>
</feature>
<dbReference type="Proteomes" id="UP000694845">
    <property type="component" value="Unplaced"/>
</dbReference>
<dbReference type="GO" id="GO:0043542">
    <property type="term" value="P:endothelial cell migration"/>
    <property type="evidence" value="ECO:0007669"/>
    <property type="project" value="TreeGrafter"/>
</dbReference>
<accession>A0A8B7Z4N6</accession>
<dbReference type="PANTHER" id="PTHR13217">
    <property type="entry name" value="PLECKSTRIN HOMOLOGY DOMAIN-CONTAINING FAMILY G MEMBER 7"/>
    <property type="match status" value="1"/>
</dbReference>
<gene>
    <name evidence="4 5 6 7" type="primary">LOC110984578</name>
</gene>
<dbReference type="InterPro" id="IPR000219">
    <property type="entry name" value="DH_dom"/>
</dbReference>
<sequence length="2028" mass="235593">MAYFRQDSSKLPKLKHTLHDIMVNGLEEFPGLVTFGVNRKDDEAYFQMIEDFQRKCTDKAKLRDLPKKQREQQDIIWEIIQSELMFTRHLRVIVDVYLNTLLNLQASVMLNEIETEKIFANISAIEKLHTTFVTQKLSNVIQKAESGKRLPSTFDLVEAFKGWFESIAVPYREYFSRHCDCQRYLRERAKDNEMFRYFLQWGQKHPKSRRLKLTDLLLIPLSRIARYPLLLVMLERKPDRQDQDRLSKTISELKASAVRAIKEASEGLEREKMWKSPEVSKSPRGSKEYSRLSSGGPIEESYDCVSVEEAKMFQLRQALDDIMAHGLQDFSSLLTFSTKRDTEDEDCFKIEGSWRAYLGEEELADLDKKQTDQQVAIWEIIRSEVGFIKDLRVVVDFHLCTLLNLQASMLLNEVETEQIFSNISAIEKLHTRFWKENLSVILKKAQEKRSRLSALDLAKAFEGFTVQFSPYCEFCANRNKCMKYLKQQIRQNNMFKFFIEWVEKHPKSRGLRLQDLLDYPMLHIARYPVLLSEIEESTVEMQEELARTVCQVTEFVKQLPFESTSRYEERGDEETGKQIDSKDHKASVGGPSLDDSSCEYVDEIVTCLVRQDSKLTEFQQMFNDVLNSGLQDFTGLLTFSPKEDDTQSFQIEESWREFGNEETLDGLGLKQIDQQEAMWEIISTEINFIQDIRITEDFYLNTLLNLQASIMLNEIETERLFGNISAIKRAHTRFWKEKLCKVLEKARTKKTILSPVDIAEAFEGFGYVFEPYIEFSSEHSECTKYLEQIIKTNDRFRFFLEWAEKHPTSRCLKLQYLLNSPLQRISEYPLLLTAVETGTLEDGTESTMINRTVGEVKEFVDLVQHESQQEGDKLHRKSTSGDSDSSCQYVDEVTTAQISQDSKLLRLQETLDDLMVNGLQDFQGLLRFGSRREDRESSLPVEETWRAFVKEEELFSTDKKQMDQQAATWEIIRTEADFIRDIRITVDLYLCTLLNVQAAMLLNEIQTEKIFGNISAIEELHTKFWKQKLSGIVSNARDRKELPSASDLAEAFDGFPRLFTPYARFCSARSKCLEYLREQIGKNRLFRTTMEWAERHPDSRGLKLQDLMDLPLHRIAKYPILLAALENSLDEQDKTKVSERVSKMKEFVVHVSRLSTPVANGQSKVDGKEGTPTLARKKALRHHSTPEEDRKMLELKEVLDDFMTEGVQDFSVLLAFSGKGPGDDGWFCIGESWRSLGGEEQGNEMDKRREVCQDAIWEVITSEIGFIQDLCVVEDVYLSTLINLQASIMLNEIETERLFGNISTILGLHKRFWKDRLSKVVTKAQNEKRFPSATDLIQAFEGFSNHFAPYTHFFATQKEGIKYLNEQIVHNKMFRFYLGWAEKHPKSRGMGPQVLLESPIRHLAKYSSLLFRVAETLDEEDKIGMSKILSQVKDFVARVSDEKGLLSKRQEPAEQVKAGEGSNSGEAVAGQGTNPSSEYVEEIVTALIRKDSNMVKLRKTLDEFKIYGLQDFPALLTFTTKREDEEWFHIEESWSEFVDQEGAFKLDERTTSQQEATWKIITTEVSFLRDIRIIVDLYLCTLLNLQAAILLNEVKTENLFSNITTLEKRHSRFWKEKLSHVIWKARTEKRPPSTQDLADAFDGFEAIFKPYVTYCTVKNKCLKYLDEQNKNNEMFRFFVEWVERNPESRGLKLHDLLDLPVKRIAEYPTLLTEVLERTPDGQERAALSRKVAEIKVFLMQVPFQTRQDLEEAEEGMSPLRRTASEGTSKMHKLKQTLHDFMANGLQDFPRLLTFSAKRESDEDCFRLETSWRDLVENNNLSELEKEQTTRQEAMWDIISTEVSRVRDCRVVVDLYLCTLLNLQANGLLNEIQTEKLFSNVTAIEKLHTRFWKERLSYVVERARAEKRLLTVVDLAKAFEGFAKLFAPYVKFCSSNKMCQKYLMGHLKQDDMFKVYVEWVEKHPDSLGLKLRDFLFSPTQHIYRYSRLLGVVEKTLSVNDQDGTVLSARTSQVQDFLKRLQFLTQKEGE</sequence>
<reference evidence="4 5" key="1">
    <citation type="submission" date="2025-04" db="UniProtKB">
        <authorList>
            <consortium name="RefSeq"/>
        </authorList>
    </citation>
    <scope>IDENTIFICATION</scope>
</reference>
<dbReference type="OrthoDB" id="660555at2759"/>